<keyword evidence="3" id="KW-1185">Reference proteome</keyword>
<dbReference type="InterPro" id="IPR013320">
    <property type="entry name" value="ConA-like_dom_sf"/>
</dbReference>
<feature type="signal peptide" evidence="1">
    <location>
        <begin position="1"/>
        <end position="30"/>
    </location>
</feature>
<dbReference type="PANTHER" id="PTHR37536">
    <property type="entry name" value="PUTATIVE (AFU_ORTHOLOGUE AFUA_3G02970)-RELATED"/>
    <property type="match status" value="1"/>
</dbReference>
<proteinExistence type="predicted"/>
<accession>A0AAD4BHU8</accession>
<feature type="non-terminal residue" evidence="2">
    <location>
        <position position="242"/>
    </location>
</feature>
<dbReference type="EMBL" id="WHUW01000058">
    <property type="protein sequence ID" value="KAF8430690.1"/>
    <property type="molecule type" value="Genomic_DNA"/>
</dbReference>
<gene>
    <name evidence="2" type="ORF">L210DRAFT_3561817</name>
</gene>
<dbReference type="AlphaFoldDB" id="A0AAD4BHU8"/>
<organism evidence="2 3">
    <name type="scientific">Boletus edulis BED1</name>
    <dbReference type="NCBI Taxonomy" id="1328754"/>
    <lineage>
        <taxon>Eukaryota</taxon>
        <taxon>Fungi</taxon>
        <taxon>Dikarya</taxon>
        <taxon>Basidiomycota</taxon>
        <taxon>Agaricomycotina</taxon>
        <taxon>Agaricomycetes</taxon>
        <taxon>Agaricomycetidae</taxon>
        <taxon>Boletales</taxon>
        <taxon>Boletineae</taxon>
        <taxon>Boletaceae</taxon>
        <taxon>Boletoideae</taxon>
        <taxon>Boletus</taxon>
    </lineage>
</organism>
<keyword evidence="1" id="KW-0732">Signal</keyword>
<dbReference type="GO" id="GO:0070007">
    <property type="term" value="F:glutamic-type endopeptidase activity"/>
    <property type="evidence" value="ECO:0007669"/>
    <property type="project" value="InterPro"/>
</dbReference>
<evidence type="ECO:0000313" key="2">
    <source>
        <dbReference type="EMBL" id="KAF8430690.1"/>
    </source>
</evidence>
<feature type="chain" id="PRO_5041991741" evidence="1">
    <location>
        <begin position="31"/>
        <end position="242"/>
    </location>
</feature>
<dbReference type="Proteomes" id="UP001194468">
    <property type="component" value="Unassembled WGS sequence"/>
</dbReference>
<evidence type="ECO:0000256" key="1">
    <source>
        <dbReference type="SAM" id="SignalP"/>
    </source>
</evidence>
<sequence length="242" mass="25765">AWATYRGSVPIMRFNSGLISCFSLASAVLAELAGARIDSGDSGTFDTITGILVAPILSGDPDSAVAVWMSIDSDGNVGECPNYVVASLISTVTSDGTQHQASMRWFPQSPVDFPLNMVSGDRVQVTFNASESRSGALTFNNLSRGQSVTKEEFRTDYPLCGRYANWMVGRVAVNGAKVPLANFSRLTIQSTSAGAWYGPSYGPAAATILFQMPTDHGGVVQPLTDNDTISFEADGYVGLQRR</sequence>
<reference evidence="2" key="2">
    <citation type="journal article" date="2020" name="Nat. Commun.">
        <title>Large-scale genome sequencing of mycorrhizal fungi provides insights into the early evolution of symbiotic traits.</title>
        <authorList>
            <person name="Miyauchi S."/>
            <person name="Kiss E."/>
            <person name="Kuo A."/>
            <person name="Drula E."/>
            <person name="Kohler A."/>
            <person name="Sanchez-Garcia M."/>
            <person name="Morin E."/>
            <person name="Andreopoulos B."/>
            <person name="Barry K.W."/>
            <person name="Bonito G."/>
            <person name="Buee M."/>
            <person name="Carver A."/>
            <person name="Chen C."/>
            <person name="Cichocki N."/>
            <person name="Clum A."/>
            <person name="Culley D."/>
            <person name="Crous P.W."/>
            <person name="Fauchery L."/>
            <person name="Girlanda M."/>
            <person name="Hayes R.D."/>
            <person name="Keri Z."/>
            <person name="LaButti K."/>
            <person name="Lipzen A."/>
            <person name="Lombard V."/>
            <person name="Magnuson J."/>
            <person name="Maillard F."/>
            <person name="Murat C."/>
            <person name="Nolan M."/>
            <person name="Ohm R.A."/>
            <person name="Pangilinan J."/>
            <person name="Pereira M.F."/>
            <person name="Perotto S."/>
            <person name="Peter M."/>
            <person name="Pfister S."/>
            <person name="Riley R."/>
            <person name="Sitrit Y."/>
            <person name="Stielow J.B."/>
            <person name="Szollosi G."/>
            <person name="Zifcakova L."/>
            <person name="Stursova M."/>
            <person name="Spatafora J.W."/>
            <person name="Tedersoo L."/>
            <person name="Vaario L.M."/>
            <person name="Yamada A."/>
            <person name="Yan M."/>
            <person name="Wang P."/>
            <person name="Xu J."/>
            <person name="Bruns T."/>
            <person name="Baldrian P."/>
            <person name="Vilgalys R."/>
            <person name="Dunand C."/>
            <person name="Henrissat B."/>
            <person name="Grigoriev I.V."/>
            <person name="Hibbett D."/>
            <person name="Nagy L.G."/>
            <person name="Martin F.M."/>
        </authorList>
    </citation>
    <scope>NUCLEOTIDE SEQUENCE</scope>
    <source>
        <strain evidence="2">BED1</strain>
    </source>
</reference>
<dbReference type="PANTHER" id="PTHR37536:SF1">
    <property type="entry name" value="ASPERGILLOPEPSIN, PUTAITVE (AFU_ORTHOLOGUE AFUA_7G01200)"/>
    <property type="match status" value="1"/>
</dbReference>
<dbReference type="InterPro" id="IPR038656">
    <property type="entry name" value="Peptidase_G1_sf"/>
</dbReference>
<comment type="caution">
    <text evidence="2">The sequence shown here is derived from an EMBL/GenBank/DDBJ whole genome shotgun (WGS) entry which is preliminary data.</text>
</comment>
<dbReference type="GO" id="GO:0006508">
    <property type="term" value="P:proteolysis"/>
    <property type="evidence" value="ECO:0007669"/>
    <property type="project" value="InterPro"/>
</dbReference>
<dbReference type="CDD" id="cd13426">
    <property type="entry name" value="Peptidase_G1"/>
    <property type="match status" value="1"/>
</dbReference>
<dbReference type="Pfam" id="PF01828">
    <property type="entry name" value="Peptidase_A4"/>
    <property type="match status" value="1"/>
</dbReference>
<evidence type="ECO:0000313" key="3">
    <source>
        <dbReference type="Proteomes" id="UP001194468"/>
    </source>
</evidence>
<dbReference type="InterPro" id="IPR000250">
    <property type="entry name" value="Peptidase_G1"/>
</dbReference>
<name>A0AAD4BHU8_BOLED</name>
<reference evidence="2" key="1">
    <citation type="submission" date="2019-10" db="EMBL/GenBank/DDBJ databases">
        <authorList>
            <consortium name="DOE Joint Genome Institute"/>
            <person name="Kuo A."/>
            <person name="Miyauchi S."/>
            <person name="Kiss E."/>
            <person name="Drula E."/>
            <person name="Kohler A."/>
            <person name="Sanchez-Garcia M."/>
            <person name="Andreopoulos B."/>
            <person name="Barry K.W."/>
            <person name="Bonito G."/>
            <person name="Buee M."/>
            <person name="Carver A."/>
            <person name="Chen C."/>
            <person name="Cichocki N."/>
            <person name="Clum A."/>
            <person name="Culley D."/>
            <person name="Crous P.W."/>
            <person name="Fauchery L."/>
            <person name="Girlanda M."/>
            <person name="Hayes R."/>
            <person name="Keri Z."/>
            <person name="LaButti K."/>
            <person name="Lipzen A."/>
            <person name="Lombard V."/>
            <person name="Magnuson J."/>
            <person name="Maillard F."/>
            <person name="Morin E."/>
            <person name="Murat C."/>
            <person name="Nolan M."/>
            <person name="Ohm R."/>
            <person name="Pangilinan J."/>
            <person name="Pereira M."/>
            <person name="Perotto S."/>
            <person name="Peter M."/>
            <person name="Riley R."/>
            <person name="Sitrit Y."/>
            <person name="Stielow B."/>
            <person name="Szollosi G."/>
            <person name="Zifcakova L."/>
            <person name="Stursova M."/>
            <person name="Spatafora J.W."/>
            <person name="Tedersoo L."/>
            <person name="Vaario L.-M."/>
            <person name="Yamada A."/>
            <person name="Yan M."/>
            <person name="Wang P."/>
            <person name="Xu J."/>
            <person name="Bruns T."/>
            <person name="Baldrian P."/>
            <person name="Vilgalys R."/>
            <person name="Henrissat B."/>
            <person name="Grigoriev I.V."/>
            <person name="Hibbett D."/>
            <person name="Nagy L.G."/>
            <person name="Martin F.M."/>
        </authorList>
    </citation>
    <scope>NUCLEOTIDE SEQUENCE</scope>
    <source>
        <strain evidence="2">BED1</strain>
    </source>
</reference>
<protein>
    <submittedName>
        <fullName evidence="2">Peptidase A4 family-domain-containing protein</fullName>
    </submittedName>
</protein>
<dbReference type="Gene3D" id="2.60.120.700">
    <property type="entry name" value="Peptidase G1"/>
    <property type="match status" value="1"/>
</dbReference>
<dbReference type="SUPFAM" id="SSF49899">
    <property type="entry name" value="Concanavalin A-like lectins/glucanases"/>
    <property type="match status" value="1"/>
</dbReference>